<gene>
    <name evidence="1" type="ORF">J2776_002576</name>
</gene>
<dbReference type="Proteomes" id="UP001185254">
    <property type="component" value="Unassembled WGS sequence"/>
</dbReference>
<sequence length="166" mass="18338">MTDRNLDDSTGANTVAEWGQIMCEVDDYGWGEVGNSILLKKLFGYWPAFHDAHVLSIKMGYGKRDAREVNVAIELRHWGQDNPNWVARGPDCVITLTLLEVKIADVSMDAFVQDNSVGDVCFTRTDDNLLLFELDPNSGASVFIACTSAEITRIEPYCAPISSSTT</sequence>
<dbReference type="RefSeq" id="WP_310066384.1">
    <property type="nucleotide sequence ID" value="NZ_JAVDQN010000002.1"/>
</dbReference>
<evidence type="ECO:0000313" key="1">
    <source>
        <dbReference type="EMBL" id="MDR6375876.1"/>
    </source>
</evidence>
<name>A0ABU1KY28_9BURK</name>
<accession>A0ABU1KY28</accession>
<dbReference type="EMBL" id="JAVDQN010000002">
    <property type="protein sequence ID" value="MDR6375876.1"/>
    <property type="molecule type" value="Genomic_DNA"/>
</dbReference>
<keyword evidence="2" id="KW-1185">Reference proteome</keyword>
<reference evidence="1 2" key="1">
    <citation type="submission" date="2023-07" db="EMBL/GenBank/DDBJ databases">
        <title>Sorghum-associated microbial communities from plants grown in Nebraska, USA.</title>
        <authorList>
            <person name="Schachtman D."/>
        </authorList>
    </citation>
    <scope>NUCLEOTIDE SEQUENCE [LARGE SCALE GENOMIC DNA]</scope>
    <source>
        <strain evidence="1 2">DS1039</strain>
    </source>
</reference>
<protein>
    <submittedName>
        <fullName evidence="1">Uncharacterized protein</fullName>
    </submittedName>
</protein>
<evidence type="ECO:0000313" key="2">
    <source>
        <dbReference type="Proteomes" id="UP001185254"/>
    </source>
</evidence>
<proteinExistence type="predicted"/>
<organism evidence="1 2">
    <name type="scientific">Paraburkholderia caledonica</name>
    <dbReference type="NCBI Taxonomy" id="134536"/>
    <lineage>
        <taxon>Bacteria</taxon>
        <taxon>Pseudomonadati</taxon>
        <taxon>Pseudomonadota</taxon>
        <taxon>Betaproteobacteria</taxon>
        <taxon>Burkholderiales</taxon>
        <taxon>Burkholderiaceae</taxon>
        <taxon>Paraburkholderia</taxon>
    </lineage>
</organism>
<comment type="caution">
    <text evidence="1">The sequence shown here is derived from an EMBL/GenBank/DDBJ whole genome shotgun (WGS) entry which is preliminary data.</text>
</comment>
<dbReference type="Pfam" id="PF15594">
    <property type="entry name" value="Imm50"/>
    <property type="match status" value="1"/>
</dbReference>
<dbReference type="InterPro" id="IPR028957">
    <property type="entry name" value="Imm50"/>
</dbReference>